<sequence>MNKLNAAVLVLGKRVDQAQSFFRPLNDMPKNVSSSTKNVSSSKAEKKNSHLIRTNHFSNNGYVFYETELKDTFTLNSMINGYVKRKEIDTAWELFDEMPNREVFSWNLMISGNVSYEGSKLLEEGRQFDVMPQRDCVSWNTIISGYAKNGKMEDALRLFNSMPQRDVVSWNAIVSGFLQNGDVTRTIDFFE</sequence>
<dbReference type="Proteomes" id="UP001280121">
    <property type="component" value="Unassembled WGS sequence"/>
</dbReference>
<dbReference type="AlphaFoldDB" id="A0AAD9XVA9"/>
<name>A0AAD9XVA9_9ROSI</name>
<dbReference type="EMBL" id="JANJYI010000001">
    <property type="protein sequence ID" value="KAK2665648.1"/>
    <property type="molecule type" value="Genomic_DNA"/>
</dbReference>
<organism evidence="3 4">
    <name type="scientific">Dipteronia dyeriana</name>
    <dbReference type="NCBI Taxonomy" id="168575"/>
    <lineage>
        <taxon>Eukaryota</taxon>
        <taxon>Viridiplantae</taxon>
        <taxon>Streptophyta</taxon>
        <taxon>Embryophyta</taxon>
        <taxon>Tracheophyta</taxon>
        <taxon>Spermatophyta</taxon>
        <taxon>Magnoliopsida</taxon>
        <taxon>eudicotyledons</taxon>
        <taxon>Gunneridae</taxon>
        <taxon>Pentapetalae</taxon>
        <taxon>rosids</taxon>
        <taxon>malvids</taxon>
        <taxon>Sapindales</taxon>
        <taxon>Sapindaceae</taxon>
        <taxon>Hippocastanoideae</taxon>
        <taxon>Acereae</taxon>
        <taxon>Dipteronia</taxon>
    </lineage>
</organism>
<keyword evidence="1" id="KW-0677">Repeat</keyword>
<dbReference type="Gene3D" id="1.25.40.10">
    <property type="entry name" value="Tetratricopeptide repeat domain"/>
    <property type="match status" value="2"/>
</dbReference>
<dbReference type="GO" id="GO:0009451">
    <property type="term" value="P:RNA modification"/>
    <property type="evidence" value="ECO:0007669"/>
    <property type="project" value="InterPro"/>
</dbReference>
<dbReference type="PROSITE" id="PS51375">
    <property type="entry name" value="PPR"/>
    <property type="match status" value="2"/>
</dbReference>
<dbReference type="Pfam" id="PF13041">
    <property type="entry name" value="PPR_2"/>
    <property type="match status" value="1"/>
</dbReference>
<dbReference type="PANTHER" id="PTHR47926">
    <property type="entry name" value="PENTATRICOPEPTIDE REPEAT-CONTAINING PROTEIN"/>
    <property type="match status" value="1"/>
</dbReference>
<dbReference type="GO" id="GO:0003723">
    <property type="term" value="F:RNA binding"/>
    <property type="evidence" value="ECO:0007669"/>
    <property type="project" value="InterPro"/>
</dbReference>
<accession>A0AAD9XVA9</accession>
<feature type="repeat" description="PPR" evidence="2">
    <location>
        <begin position="71"/>
        <end position="105"/>
    </location>
</feature>
<dbReference type="Pfam" id="PF01535">
    <property type="entry name" value="PPR"/>
    <property type="match status" value="2"/>
</dbReference>
<reference evidence="3" key="1">
    <citation type="journal article" date="2023" name="Plant J.">
        <title>Genome sequences and population genomics provide insights into the demographic history, inbreeding, and mutation load of two 'living fossil' tree species of Dipteronia.</title>
        <authorList>
            <person name="Feng Y."/>
            <person name="Comes H.P."/>
            <person name="Chen J."/>
            <person name="Zhu S."/>
            <person name="Lu R."/>
            <person name="Zhang X."/>
            <person name="Li P."/>
            <person name="Qiu J."/>
            <person name="Olsen K.M."/>
            <person name="Qiu Y."/>
        </authorList>
    </citation>
    <scope>NUCLEOTIDE SEQUENCE</scope>
    <source>
        <strain evidence="3">KIB01</strain>
    </source>
</reference>
<comment type="caution">
    <text evidence="3">The sequence shown here is derived from an EMBL/GenBank/DDBJ whole genome shotgun (WGS) entry which is preliminary data.</text>
</comment>
<protein>
    <recommendedName>
        <fullName evidence="5">Pentatricopeptide repeat-containing protein</fullName>
    </recommendedName>
</protein>
<evidence type="ECO:0000256" key="1">
    <source>
        <dbReference type="ARBA" id="ARBA00022737"/>
    </source>
</evidence>
<evidence type="ECO:0008006" key="5">
    <source>
        <dbReference type="Google" id="ProtNLM"/>
    </source>
</evidence>
<feature type="repeat" description="PPR" evidence="2">
    <location>
        <begin position="135"/>
        <end position="169"/>
    </location>
</feature>
<dbReference type="PANTHER" id="PTHR47926:SF347">
    <property type="entry name" value="PENTATRICOPEPTIDE REPEAT-CONTAINING PROTEIN"/>
    <property type="match status" value="1"/>
</dbReference>
<evidence type="ECO:0000313" key="4">
    <source>
        <dbReference type="Proteomes" id="UP001280121"/>
    </source>
</evidence>
<keyword evidence="4" id="KW-1185">Reference proteome</keyword>
<dbReference type="InterPro" id="IPR011990">
    <property type="entry name" value="TPR-like_helical_dom_sf"/>
</dbReference>
<proteinExistence type="predicted"/>
<evidence type="ECO:0000256" key="2">
    <source>
        <dbReference type="PROSITE-ProRule" id="PRU00708"/>
    </source>
</evidence>
<dbReference type="InterPro" id="IPR046960">
    <property type="entry name" value="PPR_At4g14850-like_plant"/>
</dbReference>
<dbReference type="NCBIfam" id="TIGR00756">
    <property type="entry name" value="PPR"/>
    <property type="match status" value="2"/>
</dbReference>
<gene>
    <name evidence="3" type="ORF">Ddye_004222</name>
</gene>
<dbReference type="InterPro" id="IPR002885">
    <property type="entry name" value="PPR_rpt"/>
</dbReference>
<evidence type="ECO:0000313" key="3">
    <source>
        <dbReference type="EMBL" id="KAK2665648.1"/>
    </source>
</evidence>